<keyword evidence="2" id="KW-1185">Reference proteome</keyword>
<dbReference type="Proteomes" id="UP001058974">
    <property type="component" value="Chromosome 4"/>
</dbReference>
<proteinExistence type="predicted"/>
<sequence>MEVFVVDVGILSPRGHEHAVEGIDPDTRSYFEAGILKDISDLDPLKYRYKRMVSDKDVDEVYKNGNEMKYVVHLYVDHSIRGVVGVNVKEEEHDVGGVNVEEQE</sequence>
<dbReference type="Gramene" id="Psat04G0514800-T1">
    <property type="protein sequence ID" value="KAI5421607.1"/>
    <property type="gene ID" value="KIW84_045148"/>
</dbReference>
<name>A0A9D4XJJ9_PEA</name>
<evidence type="ECO:0000313" key="2">
    <source>
        <dbReference type="Proteomes" id="UP001058974"/>
    </source>
</evidence>
<dbReference type="AlphaFoldDB" id="A0A9D4XJJ9"/>
<protein>
    <submittedName>
        <fullName evidence="1">Uncharacterized protein</fullName>
    </submittedName>
</protein>
<accession>A0A9D4XJJ9</accession>
<reference evidence="1 2" key="1">
    <citation type="journal article" date="2022" name="Nat. Genet.">
        <title>Improved pea reference genome and pan-genome highlight genomic features and evolutionary characteristics.</title>
        <authorList>
            <person name="Yang T."/>
            <person name="Liu R."/>
            <person name="Luo Y."/>
            <person name="Hu S."/>
            <person name="Wang D."/>
            <person name="Wang C."/>
            <person name="Pandey M.K."/>
            <person name="Ge S."/>
            <person name="Xu Q."/>
            <person name="Li N."/>
            <person name="Li G."/>
            <person name="Huang Y."/>
            <person name="Saxena R.K."/>
            <person name="Ji Y."/>
            <person name="Li M."/>
            <person name="Yan X."/>
            <person name="He Y."/>
            <person name="Liu Y."/>
            <person name="Wang X."/>
            <person name="Xiang C."/>
            <person name="Varshney R.K."/>
            <person name="Ding H."/>
            <person name="Gao S."/>
            <person name="Zong X."/>
        </authorList>
    </citation>
    <scope>NUCLEOTIDE SEQUENCE [LARGE SCALE GENOMIC DNA]</scope>
    <source>
        <strain evidence="1 2">cv. Zhongwan 6</strain>
    </source>
</reference>
<comment type="caution">
    <text evidence="1">The sequence shown here is derived from an EMBL/GenBank/DDBJ whole genome shotgun (WGS) entry which is preliminary data.</text>
</comment>
<gene>
    <name evidence="1" type="ORF">KIW84_045148</name>
</gene>
<dbReference type="EMBL" id="JAMSHJ010000004">
    <property type="protein sequence ID" value="KAI5421607.1"/>
    <property type="molecule type" value="Genomic_DNA"/>
</dbReference>
<evidence type="ECO:0000313" key="1">
    <source>
        <dbReference type="EMBL" id="KAI5421607.1"/>
    </source>
</evidence>
<organism evidence="1 2">
    <name type="scientific">Pisum sativum</name>
    <name type="common">Garden pea</name>
    <name type="synonym">Lathyrus oleraceus</name>
    <dbReference type="NCBI Taxonomy" id="3888"/>
    <lineage>
        <taxon>Eukaryota</taxon>
        <taxon>Viridiplantae</taxon>
        <taxon>Streptophyta</taxon>
        <taxon>Embryophyta</taxon>
        <taxon>Tracheophyta</taxon>
        <taxon>Spermatophyta</taxon>
        <taxon>Magnoliopsida</taxon>
        <taxon>eudicotyledons</taxon>
        <taxon>Gunneridae</taxon>
        <taxon>Pentapetalae</taxon>
        <taxon>rosids</taxon>
        <taxon>fabids</taxon>
        <taxon>Fabales</taxon>
        <taxon>Fabaceae</taxon>
        <taxon>Papilionoideae</taxon>
        <taxon>50 kb inversion clade</taxon>
        <taxon>NPAAA clade</taxon>
        <taxon>Hologalegina</taxon>
        <taxon>IRL clade</taxon>
        <taxon>Fabeae</taxon>
        <taxon>Lathyrus</taxon>
    </lineage>
</organism>